<reference evidence="3" key="1">
    <citation type="journal article" date="2017" name="Nature">
        <title>The sunflower genome provides insights into oil metabolism, flowering and Asterid evolution.</title>
        <authorList>
            <person name="Badouin H."/>
            <person name="Gouzy J."/>
            <person name="Grassa C.J."/>
            <person name="Murat F."/>
            <person name="Staton S.E."/>
            <person name="Cottret L."/>
            <person name="Lelandais-Briere C."/>
            <person name="Owens G.L."/>
            <person name="Carrere S."/>
            <person name="Mayjonade B."/>
            <person name="Legrand L."/>
            <person name="Gill N."/>
            <person name="Kane N.C."/>
            <person name="Bowers J.E."/>
            <person name="Hubner S."/>
            <person name="Bellec A."/>
            <person name="Berard A."/>
            <person name="Berges H."/>
            <person name="Blanchet N."/>
            <person name="Boniface M.C."/>
            <person name="Brunel D."/>
            <person name="Catrice O."/>
            <person name="Chaidir N."/>
            <person name="Claudel C."/>
            <person name="Donnadieu C."/>
            <person name="Faraut T."/>
            <person name="Fievet G."/>
            <person name="Helmstetter N."/>
            <person name="King M."/>
            <person name="Knapp S.J."/>
            <person name="Lai Z."/>
            <person name="Le Paslier M.C."/>
            <person name="Lippi Y."/>
            <person name="Lorenzon L."/>
            <person name="Mandel J.R."/>
            <person name="Marage G."/>
            <person name="Marchand G."/>
            <person name="Marquand E."/>
            <person name="Bret-Mestries E."/>
            <person name="Morien E."/>
            <person name="Nambeesan S."/>
            <person name="Nguyen T."/>
            <person name="Pegot-Espagnet P."/>
            <person name="Pouilly N."/>
            <person name="Raftis F."/>
            <person name="Sallet E."/>
            <person name="Schiex T."/>
            <person name="Thomas J."/>
            <person name="Vandecasteele C."/>
            <person name="Vares D."/>
            <person name="Vear F."/>
            <person name="Vautrin S."/>
            <person name="Crespi M."/>
            <person name="Mangin B."/>
            <person name="Burke J.M."/>
            <person name="Salse J."/>
            <person name="Munos S."/>
            <person name="Vincourt P."/>
            <person name="Rieseberg L.H."/>
            <person name="Langlade N.B."/>
        </authorList>
    </citation>
    <scope>NUCLEOTIDE SEQUENCE [LARGE SCALE GENOMIC DNA]</scope>
    <source>
        <strain evidence="3">cv. SF193</strain>
    </source>
</reference>
<protein>
    <submittedName>
        <fullName evidence="2">Uncharacterized protein</fullName>
    </submittedName>
</protein>
<accession>A0A251S2U1</accession>
<dbReference type="InParanoid" id="A0A251S2U1"/>
<gene>
    <name evidence="2" type="ORF">HannXRQ_Chr16g0511091</name>
</gene>
<evidence type="ECO:0000256" key="1">
    <source>
        <dbReference type="SAM" id="Phobius"/>
    </source>
</evidence>
<keyword evidence="1" id="KW-0472">Membrane</keyword>
<dbReference type="AlphaFoldDB" id="A0A251S2U1"/>
<keyword evidence="1" id="KW-1133">Transmembrane helix</keyword>
<keyword evidence="1" id="KW-0812">Transmembrane</keyword>
<keyword evidence="3" id="KW-1185">Reference proteome</keyword>
<evidence type="ECO:0000313" key="3">
    <source>
        <dbReference type="Proteomes" id="UP000215914"/>
    </source>
</evidence>
<feature type="transmembrane region" description="Helical" evidence="1">
    <location>
        <begin position="6"/>
        <end position="27"/>
    </location>
</feature>
<proteinExistence type="predicted"/>
<evidence type="ECO:0000313" key="2">
    <source>
        <dbReference type="EMBL" id="OTF91471.1"/>
    </source>
</evidence>
<sequence>MCSYLAVDIFVFMWARSYILAFCRLWLFSYGRAIDVFVYAQSNKCSCDKKFA</sequence>
<organism evidence="2 3">
    <name type="scientific">Helianthus annuus</name>
    <name type="common">Common sunflower</name>
    <dbReference type="NCBI Taxonomy" id="4232"/>
    <lineage>
        <taxon>Eukaryota</taxon>
        <taxon>Viridiplantae</taxon>
        <taxon>Streptophyta</taxon>
        <taxon>Embryophyta</taxon>
        <taxon>Tracheophyta</taxon>
        <taxon>Spermatophyta</taxon>
        <taxon>Magnoliopsida</taxon>
        <taxon>eudicotyledons</taxon>
        <taxon>Gunneridae</taxon>
        <taxon>Pentapetalae</taxon>
        <taxon>asterids</taxon>
        <taxon>campanulids</taxon>
        <taxon>Asterales</taxon>
        <taxon>Asteraceae</taxon>
        <taxon>Asteroideae</taxon>
        <taxon>Heliantheae alliance</taxon>
        <taxon>Heliantheae</taxon>
        <taxon>Helianthus</taxon>
    </lineage>
</organism>
<dbReference type="Proteomes" id="UP000215914">
    <property type="component" value="Chromosome 16"/>
</dbReference>
<name>A0A251S2U1_HELAN</name>
<dbReference type="EMBL" id="CM007905">
    <property type="protein sequence ID" value="OTF91471.1"/>
    <property type="molecule type" value="Genomic_DNA"/>
</dbReference>